<evidence type="ECO:0000313" key="6">
    <source>
        <dbReference type="EMBL" id="OWZ83324.1"/>
    </source>
</evidence>
<dbReference type="PANTHER" id="PTHR47737:SF1">
    <property type="entry name" value="GLYCINE BETAINE_PROLINE BETAINE TRANSPORT SYSTEM PERMEASE PROTEIN PROW"/>
    <property type="match status" value="1"/>
</dbReference>
<evidence type="ECO:0000256" key="4">
    <source>
        <dbReference type="ARBA" id="ARBA00023136"/>
    </source>
</evidence>
<dbReference type="Gene3D" id="3.40.190.10">
    <property type="entry name" value="Periplasmic binding protein-like II"/>
    <property type="match status" value="1"/>
</dbReference>
<dbReference type="InterPro" id="IPR007210">
    <property type="entry name" value="ABC_Gly_betaine_transp_sub-bd"/>
</dbReference>
<gene>
    <name evidence="6" type="ORF">CDO51_09310</name>
</gene>
<accession>A0A226BYB4</accession>
<keyword evidence="2" id="KW-0813">Transport</keyword>
<protein>
    <submittedName>
        <fullName evidence="6">Glycine/betaine ABC transporter</fullName>
    </submittedName>
</protein>
<dbReference type="SUPFAM" id="SSF53850">
    <property type="entry name" value="Periplasmic binding protein-like II"/>
    <property type="match status" value="1"/>
</dbReference>
<dbReference type="PANTHER" id="PTHR47737">
    <property type="entry name" value="GLYCINE BETAINE/PROLINE BETAINE TRANSPORT SYSTEM PERMEASE PROTEIN PROW"/>
    <property type="match status" value="1"/>
</dbReference>
<evidence type="ECO:0000256" key="1">
    <source>
        <dbReference type="ARBA" id="ARBA00004236"/>
    </source>
</evidence>
<dbReference type="GO" id="GO:0031460">
    <property type="term" value="P:glycine betaine transport"/>
    <property type="evidence" value="ECO:0007669"/>
    <property type="project" value="TreeGrafter"/>
</dbReference>
<dbReference type="GO" id="GO:0015871">
    <property type="term" value="P:choline transport"/>
    <property type="evidence" value="ECO:0007669"/>
    <property type="project" value="TreeGrafter"/>
</dbReference>
<keyword evidence="7" id="KW-1185">Reference proteome</keyword>
<dbReference type="Gene3D" id="3.40.190.100">
    <property type="entry name" value="Glycine betaine-binding periplasmic protein, domain 2"/>
    <property type="match status" value="1"/>
</dbReference>
<evidence type="ECO:0000313" key="7">
    <source>
        <dbReference type="Proteomes" id="UP000214588"/>
    </source>
</evidence>
<sequence length="289" mass="33545">MRRHYIVQKKIVISIFVLILSLTLVVACQEDQTDDTIEIGYNQWAENIAVSNMWKILLEDQGYDVELVDVEKAVLFSGVAQGDLDIGMEVWIPYTDRYYIDEYGDDFDIQDTWYEGADLGLVVPEYMEVDSIDELSEYRDELDGEIIGIDAGASIMDMTQDTIEEYDLDFNLIDSSEAGMMSELDNRYSDEEPIVVTLWSPHWAFAEYDLKYLDDPVLSYGEADNIVFITRDNFENDQEEVLNWMNDWEMDDESLGELMSVIKELDDPVEGAQQWIDDNEELVEEWLNE</sequence>
<dbReference type="OrthoDB" id="9787902at2"/>
<proteinExistence type="predicted"/>
<name>A0A226BYB4_9FIRM</name>
<comment type="subcellular location">
    <subcellularLocation>
        <location evidence="1">Cell membrane</location>
    </subcellularLocation>
</comment>
<comment type="caution">
    <text evidence="6">The sequence shown here is derived from an EMBL/GenBank/DDBJ whole genome shotgun (WGS) entry which is preliminary data.</text>
</comment>
<dbReference type="Proteomes" id="UP000214588">
    <property type="component" value="Unassembled WGS sequence"/>
</dbReference>
<reference evidence="6 7" key="1">
    <citation type="submission" date="2017-06" db="EMBL/GenBank/DDBJ databases">
        <title>Draft Genome Sequence of Natranaerobius trueperi halophilic, alkalithermophilic bacteria from soda lakes.</title>
        <authorList>
            <person name="Zhao B."/>
        </authorList>
    </citation>
    <scope>NUCLEOTIDE SEQUENCE [LARGE SCALE GENOMIC DNA]</scope>
    <source>
        <strain evidence="6 7">DSM 18760</strain>
    </source>
</reference>
<organism evidence="6 7">
    <name type="scientific">Natranaerobius trueperi</name>
    <dbReference type="NCBI Taxonomy" id="759412"/>
    <lineage>
        <taxon>Bacteria</taxon>
        <taxon>Bacillati</taxon>
        <taxon>Bacillota</taxon>
        <taxon>Clostridia</taxon>
        <taxon>Natranaerobiales</taxon>
        <taxon>Natranaerobiaceae</taxon>
        <taxon>Natranaerobius</taxon>
    </lineage>
</organism>
<evidence type="ECO:0000256" key="2">
    <source>
        <dbReference type="ARBA" id="ARBA00022448"/>
    </source>
</evidence>
<dbReference type="Pfam" id="PF04069">
    <property type="entry name" value="OpuAC"/>
    <property type="match status" value="1"/>
</dbReference>
<dbReference type="AlphaFoldDB" id="A0A226BYB4"/>
<evidence type="ECO:0000256" key="3">
    <source>
        <dbReference type="ARBA" id="ARBA00022475"/>
    </source>
</evidence>
<feature type="domain" description="ABC-type glycine betaine transport system substrate-binding" evidence="5">
    <location>
        <begin position="35"/>
        <end position="277"/>
    </location>
</feature>
<dbReference type="GO" id="GO:0005275">
    <property type="term" value="F:amine transmembrane transporter activity"/>
    <property type="evidence" value="ECO:0007669"/>
    <property type="project" value="TreeGrafter"/>
</dbReference>
<dbReference type="EMBL" id="NIQC01000021">
    <property type="protein sequence ID" value="OWZ83324.1"/>
    <property type="molecule type" value="Genomic_DNA"/>
</dbReference>
<dbReference type="CDD" id="cd13639">
    <property type="entry name" value="PBP2_OpuAC_like"/>
    <property type="match status" value="1"/>
</dbReference>
<dbReference type="GO" id="GO:0043190">
    <property type="term" value="C:ATP-binding cassette (ABC) transporter complex"/>
    <property type="evidence" value="ECO:0007669"/>
    <property type="project" value="InterPro"/>
</dbReference>
<dbReference type="GO" id="GO:0015226">
    <property type="term" value="F:carnitine transmembrane transporter activity"/>
    <property type="evidence" value="ECO:0007669"/>
    <property type="project" value="TreeGrafter"/>
</dbReference>
<keyword evidence="3" id="KW-1003">Cell membrane</keyword>
<evidence type="ECO:0000259" key="5">
    <source>
        <dbReference type="Pfam" id="PF04069"/>
    </source>
</evidence>
<keyword evidence="4" id="KW-0472">Membrane</keyword>
<dbReference type="PROSITE" id="PS51257">
    <property type="entry name" value="PROKAR_LIPOPROTEIN"/>
    <property type="match status" value="1"/>
</dbReference>